<proteinExistence type="predicted"/>
<dbReference type="Proteomes" id="UP000038487">
    <property type="component" value="Unassembled WGS sequence"/>
</dbReference>
<evidence type="ECO:0000313" key="3">
    <source>
        <dbReference type="Proteomes" id="UP000038487"/>
    </source>
</evidence>
<name>A0AB33TGJ2_9MYCO</name>
<dbReference type="Gene3D" id="1.10.260.40">
    <property type="entry name" value="lambda repressor-like DNA-binding domains"/>
    <property type="match status" value="1"/>
</dbReference>
<dbReference type="InterPro" id="IPR010982">
    <property type="entry name" value="Lambda_DNA-bd_dom_sf"/>
</dbReference>
<dbReference type="CDD" id="cd00093">
    <property type="entry name" value="HTH_XRE"/>
    <property type="match status" value="1"/>
</dbReference>
<evidence type="ECO:0000259" key="1">
    <source>
        <dbReference type="PROSITE" id="PS50943"/>
    </source>
</evidence>
<dbReference type="InterPro" id="IPR001387">
    <property type="entry name" value="Cro/C1-type_HTH"/>
</dbReference>
<dbReference type="AlphaFoldDB" id="A0AB33TGJ2"/>
<gene>
    <name evidence="2" type="ORF">ERS075527_05259</name>
</gene>
<dbReference type="SUPFAM" id="SSF47413">
    <property type="entry name" value="lambda repressor-like DNA-binding domains"/>
    <property type="match status" value="1"/>
</dbReference>
<protein>
    <submittedName>
        <fullName evidence="2">DNA binding protein</fullName>
    </submittedName>
</protein>
<feature type="domain" description="HTH cro/C1-type" evidence="1">
    <location>
        <begin position="22"/>
        <end position="81"/>
    </location>
</feature>
<accession>A0AB33TGJ2</accession>
<dbReference type="GO" id="GO:0003677">
    <property type="term" value="F:DNA binding"/>
    <property type="evidence" value="ECO:0007669"/>
    <property type="project" value="InterPro"/>
</dbReference>
<comment type="caution">
    <text evidence="2">The sequence shown here is derived from an EMBL/GenBank/DDBJ whole genome shotgun (WGS) entry which is preliminary data.</text>
</comment>
<dbReference type="EMBL" id="CSUW01000018">
    <property type="protein sequence ID" value="CPT68764.1"/>
    <property type="molecule type" value="Genomic_DNA"/>
</dbReference>
<organism evidence="2 3">
    <name type="scientific">Mycobacteroides abscessus</name>
    <dbReference type="NCBI Taxonomy" id="36809"/>
    <lineage>
        <taxon>Bacteria</taxon>
        <taxon>Bacillati</taxon>
        <taxon>Actinomycetota</taxon>
        <taxon>Actinomycetes</taxon>
        <taxon>Mycobacteriales</taxon>
        <taxon>Mycobacteriaceae</taxon>
        <taxon>Mycobacteroides</taxon>
    </lineage>
</organism>
<sequence length="184" mass="20033">MGVMAGKEPDYGPTAKTVANNILRLRESQNLTYTQVSERLTTAGWPLTPVAVRRVEQCQRRVTVDDLVAFSVALDTSPTTLLMPDTENPDDTVLLTGMAPDVDAPTAVRAWAWLGGSIPQSAEKPYLPFITRSWPLWRLTEYSDQLSKALAENQKLSAGKETTGLVTFSAGAPKTAQKPDGNDK</sequence>
<reference evidence="2 3" key="1">
    <citation type="submission" date="2015-03" db="EMBL/GenBank/DDBJ databases">
        <authorList>
            <consortium name="Pathogen Informatics"/>
            <person name="Murphy D."/>
        </authorList>
    </citation>
    <scope>NUCLEOTIDE SEQUENCE [LARGE SCALE GENOMIC DNA]</scope>
    <source>
        <strain evidence="2 3">PAP036</strain>
    </source>
</reference>
<evidence type="ECO:0000313" key="2">
    <source>
        <dbReference type="EMBL" id="CPT68764.1"/>
    </source>
</evidence>
<dbReference type="PROSITE" id="PS50943">
    <property type="entry name" value="HTH_CROC1"/>
    <property type="match status" value="1"/>
</dbReference>